<dbReference type="GO" id="GO:0047372">
    <property type="term" value="F:monoacylglycerol lipase activity"/>
    <property type="evidence" value="ECO:0007669"/>
    <property type="project" value="TreeGrafter"/>
</dbReference>
<dbReference type="Proteomes" id="UP000321571">
    <property type="component" value="Unassembled WGS sequence"/>
</dbReference>
<organism evidence="2 3">
    <name type="scientific">Aeromicrobium terrae</name>
    <dbReference type="NCBI Taxonomy" id="2498846"/>
    <lineage>
        <taxon>Bacteria</taxon>
        <taxon>Bacillati</taxon>
        <taxon>Actinomycetota</taxon>
        <taxon>Actinomycetes</taxon>
        <taxon>Propionibacteriales</taxon>
        <taxon>Nocardioidaceae</taxon>
        <taxon>Aeromicrobium</taxon>
    </lineage>
</organism>
<dbReference type="GO" id="GO:0046464">
    <property type="term" value="P:acylglycerol catabolic process"/>
    <property type="evidence" value="ECO:0007669"/>
    <property type="project" value="TreeGrafter"/>
</dbReference>
<dbReference type="Gene3D" id="3.40.50.1820">
    <property type="entry name" value="alpha/beta hydrolase"/>
    <property type="match status" value="1"/>
</dbReference>
<dbReference type="InterPro" id="IPR050266">
    <property type="entry name" value="AB_hydrolase_sf"/>
</dbReference>
<dbReference type="GO" id="GO:0016020">
    <property type="term" value="C:membrane"/>
    <property type="evidence" value="ECO:0007669"/>
    <property type="project" value="TreeGrafter"/>
</dbReference>
<dbReference type="EMBL" id="VDUX01000006">
    <property type="protein sequence ID" value="TXL57734.1"/>
    <property type="molecule type" value="Genomic_DNA"/>
</dbReference>
<comment type="caution">
    <text evidence="2">The sequence shown here is derived from an EMBL/GenBank/DDBJ whole genome shotgun (WGS) entry which is preliminary data.</text>
</comment>
<dbReference type="SUPFAM" id="SSF53474">
    <property type="entry name" value="alpha/beta-Hydrolases"/>
    <property type="match status" value="1"/>
</dbReference>
<dbReference type="PANTHER" id="PTHR43798:SF33">
    <property type="entry name" value="HYDROLASE, PUTATIVE (AFU_ORTHOLOGUE AFUA_2G14860)-RELATED"/>
    <property type="match status" value="1"/>
</dbReference>
<dbReference type="RefSeq" id="WP_147687259.1">
    <property type="nucleotide sequence ID" value="NZ_VDUX01000006.1"/>
</dbReference>
<dbReference type="PANTHER" id="PTHR43798">
    <property type="entry name" value="MONOACYLGLYCEROL LIPASE"/>
    <property type="match status" value="1"/>
</dbReference>
<dbReference type="Pfam" id="PF12697">
    <property type="entry name" value="Abhydrolase_6"/>
    <property type="match status" value="1"/>
</dbReference>
<protein>
    <submittedName>
        <fullName evidence="2">Alpha/beta hydrolase</fullName>
    </submittedName>
</protein>
<reference evidence="2 3" key="1">
    <citation type="submission" date="2019-06" db="EMBL/GenBank/DDBJ databases">
        <title>Aeromicrobium sp. nov., isolated from a maize field.</title>
        <authorList>
            <person name="Lin S.-Y."/>
            <person name="Tsai C.-F."/>
            <person name="Young C.-C."/>
        </authorList>
    </citation>
    <scope>NUCLEOTIDE SEQUENCE [LARGE SCALE GENOMIC DNA]</scope>
    <source>
        <strain evidence="2 3">CC-CFT486</strain>
    </source>
</reference>
<dbReference type="AlphaFoldDB" id="A0A5C8NH77"/>
<evidence type="ECO:0000313" key="3">
    <source>
        <dbReference type="Proteomes" id="UP000321571"/>
    </source>
</evidence>
<dbReference type="OrthoDB" id="2987348at2"/>
<gene>
    <name evidence="2" type="ORF">FHP06_13245</name>
</gene>
<keyword evidence="3" id="KW-1185">Reference proteome</keyword>
<dbReference type="InterPro" id="IPR000073">
    <property type="entry name" value="AB_hydrolase_1"/>
</dbReference>
<evidence type="ECO:0000259" key="1">
    <source>
        <dbReference type="Pfam" id="PF12697"/>
    </source>
</evidence>
<keyword evidence="2" id="KW-0378">Hydrolase</keyword>
<dbReference type="InterPro" id="IPR029058">
    <property type="entry name" value="AB_hydrolase_fold"/>
</dbReference>
<sequence length="297" mass="32000">MDTPTWFTDAVDAPRDEAEVAVDGARIVYRAWGKPGLPPVVLVHGGAAHGGWWDHIGPHLVAESRVLSIDLSGHGDSDRRETYSLETWADEVLAVARAESDVEPIIFGHSMGGFVALTAARDHGAELAGAVAIDSPVRELSPEVKEWLASGRDVPPNKIHPTREETEARFRTLPKDESSLEYVRRHIAAGSVRKVDGGGAGPRAAGETGGWTWKFDPHIFLRSQMEPEDLATTACPVALVRGERGMATTDITEVVKGRLGGHVPVTVVPDAGHHIMLDQPIALIALLQTLLGQWRAS</sequence>
<feature type="domain" description="AB hydrolase-1" evidence="1">
    <location>
        <begin position="40"/>
        <end position="284"/>
    </location>
</feature>
<name>A0A5C8NH77_9ACTN</name>
<proteinExistence type="predicted"/>
<accession>A0A5C8NH77</accession>
<evidence type="ECO:0000313" key="2">
    <source>
        <dbReference type="EMBL" id="TXL57734.1"/>
    </source>
</evidence>